<feature type="transmembrane region" description="Helical" evidence="1">
    <location>
        <begin position="78"/>
        <end position="101"/>
    </location>
</feature>
<feature type="transmembrane region" description="Helical" evidence="1">
    <location>
        <begin position="152"/>
        <end position="175"/>
    </location>
</feature>
<keyword evidence="1" id="KW-0812">Transmembrane</keyword>
<keyword evidence="1" id="KW-0472">Membrane</keyword>
<evidence type="ECO:0000313" key="2">
    <source>
        <dbReference type="Ensembl" id="ENSDCDP00010053389.1"/>
    </source>
</evidence>
<feature type="transmembrane region" description="Helical" evidence="1">
    <location>
        <begin position="121"/>
        <end position="140"/>
    </location>
</feature>
<proteinExistence type="predicted"/>
<name>A0AAY4E7X6_9TELE</name>
<reference evidence="2" key="3">
    <citation type="submission" date="2025-09" db="UniProtKB">
        <authorList>
            <consortium name="Ensembl"/>
        </authorList>
    </citation>
    <scope>IDENTIFICATION</scope>
</reference>
<accession>A0AAY4E7X6</accession>
<evidence type="ECO:0000313" key="3">
    <source>
        <dbReference type="Proteomes" id="UP000694580"/>
    </source>
</evidence>
<reference evidence="2" key="2">
    <citation type="submission" date="2025-08" db="UniProtKB">
        <authorList>
            <consortium name="Ensembl"/>
        </authorList>
    </citation>
    <scope>IDENTIFICATION</scope>
</reference>
<evidence type="ECO:0000256" key="1">
    <source>
        <dbReference type="SAM" id="Phobius"/>
    </source>
</evidence>
<organism evidence="2 3">
    <name type="scientific">Denticeps clupeoides</name>
    <name type="common">denticle herring</name>
    <dbReference type="NCBI Taxonomy" id="299321"/>
    <lineage>
        <taxon>Eukaryota</taxon>
        <taxon>Metazoa</taxon>
        <taxon>Chordata</taxon>
        <taxon>Craniata</taxon>
        <taxon>Vertebrata</taxon>
        <taxon>Euteleostomi</taxon>
        <taxon>Actinopterygii</taxon>
        <taxon>Neopterygii</taxon>
        <taxon>Teleostei</taxon>
        <taxon>Clupei</taxon>
        <taxon>Clupeiformes</taxon>
        <taxon>Denticipitoidei</taxon>
        <taxon>Denticipitidae</taxon>
        <taxon>Denticeps</taxon>
    </lineage>
</organism>
<reference evidence="2 3" key="1">
    <citation type="submission" date="2020-06" db="EMBL/GenBank/DDBJ databases">
        <authorList>
            <consortium name="Wellcome Sanger Institute Data Sharing"/>
        </authorList>
    </citation>
    <scope>NUCLEOTIDE SEQUENCE [LARGE SCALE GENOMIC DNA]</scope>
</reference>
<dbReference type="GeneTree" id="ENSGT01030000235435"/>
<keyword evidence="1" id="KW-1133">Transmembrane helix</keyword>
<sequence>IKDLKTSKSCPDRYKYQSKSLGRLDPRSALRWFLLVKYIQVLLLPGTNELLLAMGAAASLHTLMLLSSPGTSRKVSTVLLGQLAWADGLLLLRWALGLLLGQLNVLVGLQQDLLEAHHNCSLLLLSCLSLEALLVAWWPVPSRRLRTAHHARLACTLIWTAVVWRLVVGQLALNLTTPHDSRSQTMLMELRSACVFLAVFTQIVWVGLRAMLWTANMWIYYNVFYYKYQKSS</sequence>
<feature type="transmembrane region" description="Helical" evidence="1">
    <location>
        <begin position="195"/>
        <end position="221"/>
    </location>
</feature>
<protein>
    <submittedName>
        <fullName evidence="2">Uncharacterized protein</fullName>
    </submittedName>
</protein>
<feature type="transmembrane region" description="Helical" evidence="1">
    <location>
        <begin position="50"/>
        <end position="66"/>
    </location>
</feature>
<dbReference type="Proteomes" id="UP000694580">
    <property type="component" value="Chromosome 18"/>
</dbReference>
<dbReference type="AlphaFoldDB" id="A0AAY4E7X6"/>
<keyword evidence="3" id="KW-1185">Reference proteome</keyword>
<dbReference type="Gene3D" id="1.20.1070.10">
    <property type="entry name" value="Rhodopsin 7-helix transmembrane proteins"/>
    <property type="match status" value="1"/>
</dbReference>
<dbReference type="Ensembl" id="ENSDCDT00010063893.1">
    <property type="protein sequence ID" value="ENSDCDP00010053389.1"/>
    <property type="gene ID" value="ENSDCDG00010031023.1"/>
</dbReference>